<evidence type="ECO:0000256" key="1">
    <source>
        <dbReference type="SAM" id="MobiDB-lite"/>
    </source>
</evidence>
<dbReference type="Pfam" id="PF14431">
    <property type="entry name" value="YwqJ-deaminase"/>
    <property type="match status" value="1"/>
</dbReference>
<dbReference type="RefSeq" id="WP_235054672.1">
    <property type="nucleotide sequence ID" value="NZ_JAKFHA010000014.1"/>
</dbReference>
<organism evidence="2 3">
    <name type="scientific">Yinghuangia soli</name>
    <dbReference type="NCBI Taxonomy" id="2908204"/>
    <lineage>
        <taxon>Bacteria</taxon>
        <taxon>Bacillati</taxon>
        <taxon>Actinomycetota</taxon>
        <taxon>Actinomycetes</taxon>
        <taxon>Kitasatosporales</taxon>
        <taxon>Streptomycetaceae</taxon>
        <taxon>Yinghuangia</taxon>
    </lineage>
</organism>
<reference evidence="2" key="1">
    <citation type="submission" date="2022-01" db="EMBL/GenBank/DDBJ databases">
        <title>Genome-Based Taxonomic Classification of the Phylum Actinobacteria.</title>
        <authorList>
            <person name="Gao Y."/>
        </authorList>
    </citation>
    <scope>NUCLEOTIDE SEQUENCE</scope>
    <source>
        <strain evidence="2">KLBMP 8922</strain>
    </source>
</reference>
<name>A0AA41U1T3_9ACTN</name>
<evidence type="ECO:0000313" key="3">
    <source>
        <dbReference type="Proteomes" id="UP001165378"/>
    </source>
</evidence>
<protein>
    <submittedName>
        <fullName evidence="2">Deaminase</fullName>
    </submittedName>
</protein>
<evidence type="ECO:0000313" key="2">
    <source>
        <dbReference type="EMBL" id="MCF2529996.1"/>
    </source>
</evidence>
<comment type="caution">
    <text evidence="2">The sequence shown here is derived from an EMBL/GenBank/DDBJ whole genome shotgun (WGS) entry which is preliminary data.</text>
</comment>
<proteinExistence type="predicted"/>
<dbReference type="EMBL" id="JAKFHA010000014">
    <property type="protein sequence ID" value="MCF2529996.1"/>
    <property type="molecule type" value="Genomic_DNA"/>
</dbReference>
<sequence>MPPPHPTTSRAPQENTAHPPLLAVPVPRDSILPAVAAALFVGKKVRTRAGGKGDAPPPAHPLVRDFLAALPADARERWAGRCPEVELVSAHLAETEEDRKGRAAKKPFTLSDARRSLKGARITLRRIREEGDPLHGSPQLPCRSCAALLEHFGVTATEG</sequence>
<accession>A0AA41U1T3</accession>
<dbReference type="InterPro" id="IPR025968">
    <property type="entry name" value="YwqJ_deaminase"/>
</dbReference>
<dbReference type="Proteomes" id="UP001165378">
    <property type="component" value="Unassembled WGS sequence"/>
</dbReference>
<gene>
    <name evidence="2" type="ORF">LZ495_22630</name>
</gene>
<keyword evidence="3" id="KW-1185">Reference proteome</keyword>
<dbReference type="AlphaFoldDB" id="A0AA41U1T3"/>
<feature type="compositionally biased region" description="Polar residues" evidence="1">
    <location>
        <begin position="7"/>
        <end position="16"/>
    </location>
</feature>
<feature type="region of interest" description="Disordered" evidence="1">
    <location>
        <begin position="1"/>
        <end position="22"/>
    </location>
</feature>